<reference evidence="1 2" key="1">
    <citation type="submission" date="2018-05" db="EMBL/GenBank/DDBJ databases">
        <title>Genomic Encyclopedia of Type Strains, Phase IV (KMG-IV): sequencing the most valuable type-strain genomes for metagenomic binning, comparative biology and taxonomic classification.</title>
        <authorList>
            <person name="Goeker M."/>
        </authorList>
    </citation>
    <scope>NUCLEOTIDE SEQUENCE [LARGE SCALE GENOMIC DNA]</scope>
    <source>
        <strain evidence="1 2">DSM 6986</strain>
    </source>
</reference>
<dbReference type="AlphaFoldDB" id="A0A316C535"/>
<proteinExistence type="predicted"/>
<sequence>MTTAAQNIRTICQADGIRARIKREVFDAATTPRETAGRDERLAYWHARQRAADRIYYRNYRERSLAMMTKVERADAREMAKVGNWHDSAETRAERRQLGMER</sequence>
<organism evidence="1 2">
    <name type="scientific">Pseudaminobacter salicylatoxidans</name>
    <dbReference type="NCBI Taxonomy" id="93369"/>
    <lineage>
        <taxon>Bacteria</taxon>
        <taxon>Pseudomonadati</taxon>
        <taxon>Pseudomonadota</taxon>
        <taxon>Alphaproteobacteria</taxon>
        <taxon>Hyphomicrobiales</taxon>
        <taxon>Phyllobacteriaceae</taxon>
        <taxon>Pseudaminobacter</taxon>
    </lineage>
</organism>
<gene>
    <name evidence="1" type="ORF">C7441_11050</name>
</gene>
<name>A0A316C535_PSESE</name>
<accession>A0A316C535</accession>
<evidence type="ECO:0000313" key="1">
    <source>
        <dbReference type="EMBL" id="PWJ81518.1"/>
    </source>
</evidence>
<dbReference type="RefSeq" id="WP_109613495.1">
    <property type="nucleotide sequence ID" value="NZ_QGGG01000010.1"/>
</dbReference>
<evidence type="ECO:0000313" key="2">
    <source>
        <dbReference type="Proteomes" id="UP000245396"/>
    </source>
</evidence>
<comment type="caution">
    <text evidence="1">The sequence shown here is derived from an EMBL/GenBank/DDBJ whole genome shotgun (WGS) entry which is preliminary data.</text>
</comment>
<keyword evidence="2" id="KW-1185">Reference proteome</keyword>
<dbReference type="EMBL" id="QGGG01000010">
    <property type="protein sequence ID" value="PWJ81518.1"/>
    <property type="molecule type" value="Genomic_DNA"/>
</dbReference>
<dbReference type="Proteomes" id="UP000245396">
    <property type="component" value="Unassembled WGS sequence"/>
</dbReference>
<protein>
    <submittedName>
        <fullName evidence="1">Uncharacterized protein</fullName>
    </submittedName>
</protein>